<dbReference type="AlphaFoldDB" id="A0A7W7VN44"/>
<dbReference type="Pfam" id="PF06897">
    <property type="entry name" value="DUF1269"/>
    <property type="match status" value="1"/>
</dbReference>
<comment type="caution">
    <text evidence="1">The sequence shown here is derived from an EMBL/GenBank/DDBJ whole genome shotgun (WGS) entry which is preliminary data.</text>
</comment>
<organism evidence="1 2">
    <name type="scientific">Streptosporangium saharense</name>
    <dbReference type="NCBI Taxonomy" id="1706840"/>
    <lineage>
        <taxon>Bacteria</taxon>
        <taxon>Bacillati</taxon>
        <taxon>Actinomycetota</taxon>
        <taxon>Actinomycetes</taxon>
        <taxon>Streptosporangiales</taxon>
        <taxon>Streptosporangiaceae</taxon>
        <taxon>Streptosporangium</taxon>
    </lineage>
</organism>
<dbReference type="Proteomes" id="UP000552644">
    <property type="component" value="Unassembled WGS sequence"/>
</dbReference>
<accession>A0A7W7VN44</accession>
<dbReference type="InterPro" id="IPR009200">
    <property type="entry name" value="DUF1269_membrane"/>
</dbReference>
<sequence length="191" mass="19276">MSELVAVAYPHLDDALRARRALLSSKPRPGLADLELVEHRADGRVAVHPTHHRASTYAVEGAVTGALIGLVTLGPIIGIALAAAGLTAAAAGGTVLGAGTAALAGAGTGAAIKEADNDSLDTGFVRELSEHLPPGGAALFLLLTSGIEETIDVIAPYGGHVIRTTLGAAEEERVQKAVATARSTRDACPPD</sequence>
<reference evidence="1 2" key="1">
    <citation type="submission" date="2020-08" db="EMBL/GenBank/DDBJ databases">
        <title>Genomic Encyclopedia of Type Strains, Phase III (KMG-III): the genomes of soil and plant-associated and newly described type strains.</title>
        <authorList>
            <person name="Whitman W."/>
        </authorList>
    </citation>
    <scope>NUCLEOTIDE SEQUENCE [LARGE SCALE GENOMIC DNA]</scope>
    <source>
        <strain evidence="1 2">CECT 8840</strain>
    </source>
</reference>
<dbReference type="EMBL" id="JACHJP010000003">
    <property type="protein sequence ID" value="MBB4916452.1"/>
    <property type="molecule type" value="Genomic_DNA"/>
</dbReference>
<name>A0A7W7VN44_9ACTN</name>
<proteinExistence type="predicted"/>
<dbReference type="RefSeq" id="WP_184715841.1">
    <property type="nucleotide sequence ID" value="NZ_JACHJP010000003.1"/>
</dbReference>
<keyword evidence="2" id="KW-1185">Reference proteome</keyword>
<evidence type="ECO:0000313" key="1">
    <source>
        <dbReference type="EMBL" id="MBB4916452.1"/>
    </source>
</evidence>
<protein>
    <submittedName>
        <fullName evidence="1">Putative membrane protein</fullName>
    </submittedName>
</protein>
<gene>
    <name evidence="1" type="ORF">FHS44_003540</name>
</gene>
<evidence type="ECO:0000313" key="2">
    <source>
        <dbReference type="Proteomes" id="UP000552644"/>
    </source>
</evidence>